<dbReference type="AlphaFoldDB" id="A0A1H9JFB3"/>
<accession>A0A1H9JFB3</accession>
<organism evidence="1 2">
    <name type="scientific">Amphritea atlantica</name>
    <dbReference type="NCBI Taxonomy" id="355243"/>
    <lineage>
        <taxon>Bacteria</taxon>
        <taxon>Pseudomonadati</taxon>
        <taxon>Pseudomonadota</taxon>
        <taxon>Gammaproteobacteria</taxon>
        <taxon>Oceanospirillales</taxon>
        <taxon>Oceanospirillaceae</taxon>
        <taxon>Amphritea</taxon>
    </lineage>
</organism>
<dbReference type="STRING" id="355243.SAMN03080615_02968"/>
<protein>
    <submittedName>
        <fullName evidence="1">Uncharacterized protein</fullName>
    </submittedName>
</protein>
<evidence type="ECO:0000313" key="1">
    <source>
        <dbReference type="EMBL" id="SEQ85532.1"/>
    </source>
</evidence>
<reference evidence="2" key="1">
    <citation type="submission" date="2016-10" db="EMBL/GenBank/DDBJ databases">
        <authorList>
            <person name="Varghese N."/>
            <person name="Submissions S."/>
        </authorList>
    </citation>
    <scope>NUCLEOTIDE SEQUENCE [LARGE SCALE GENOMIC DNA]</scope>
    <source>
        <strain evidence="2">DSM 18887</strain>
    </source>
</reference>
<dbReference type="Proteomes" id="UP000198749">
    <property type="component" value="Unassembled WGS sequence"/>
</dbReference>
<gene>
    <name evidence="1" type="ORF">SAMN03080615_02968</name>
</gene>
<keyword evidence="2" id="KW-1185">Reference proteome</keyword>
<proteinExistence type="predicted"/>
<sequence>MSKQARIHTAPGSGQVQGYYLGIPMPAEATQTLIEQQAAASSES</sequence>
<dbReference type="RefSeq" id="WP_261832981.1">
    <property type="nucleotide sequence ID" value="NZ_AP025284.1"/>
</dbReference>
<evidence type="ECO:0000313" key="2">
    <source>
        <dbReference type="Proteomes" id="UP000198749"/>
    </source>
</evidence>
<name>A0A1H9JFB3_9GAMM</name>
<dbReference type="EMBL" id="FOGB01000009">
    <property type="protein sequence ID" value="SEQ85532.1"/>
    <property type="molecule type" value="Genomic_DNA"/>
</dbReference>